<feature type="domain" description="CW-type" evidence="11">
    <location>
        <begin position="115"/>
        <end position="174"/>
    </location>
</feature>
<evidence type="ECO:0000256" key="3">
    <source>
        <dbReference type="ARBA" id="ARBA00022771"/>
    </source>
</evidence>
<dbReference type="AlphaFoldDB" id="A0A9E7EBF1"/>
<dbReference type="InterPro" id="IPR016177">
    <property type="entry name" value="DNA-bd_dom_sf"/>
</dbReference>
<feature type="domain" description="MBD" evidence="10">
    <location>
        <begin position="180"/>
        <end position="254"/>
    </location>
</feature>
<dbReference type="PANTHER" id="PTHR12396:SF0">
    <property type="entry name" value="METHYL-CPG BINDING DOMAIN PROTEIN-LIKE, ISOFORM C"/>
    <property type="match status" value="1"/>
</dbReference>
<evidence type="ECO:0000256" key="4">
    <source>
        <dbReference type="ARBA" id="ARBA00022833"/>
    </source>
</evidence>
<accession>A0A9E7EBF1</accession>
<keyword evidence="4" id="KW-0862">Zinc</keyword>
<dbReference type="PROSITE" id="PS51050">
    <property type="entry name" value="ZF_CW"/>
    <property type="match status" value="1"/>
</dbReference>
<feature type="compositionally biased region" description="Polar residues" evidence="9">
    <location>
        <begin position="357"/>
        <end position="366"/>
    </location>
</feature>
<reference evidence="12" key="1">
    <citation type="submission" date="2022-05" db="EMBL/GenBank/DDBJ databases">
        <title>The Musa troglodytarum L. genome provides insights into the mechanism of non-climacteric behaviour and enrichment of carotenoids.</title>
        <authorList>
            <person name="Wang J."/>
        </authorList>
    </citation>
    <scope>NUCLEOTIDE SEQUENCE</scope>
    <source>
        <tissue evidence="12">Leaf</tissue>
    </source>
</reference>
<evidence type="ECO:0000256" key="5">
    <source>
        <dbReference type="ARBA" id="ARBA00023015"/>
    </source>
</evidence>
<sequence>MLVFLASAQSISPPMVSSSKMMQFHLGVAATKVNRKHTRFLRELTMTHQKSLDVSTTSDVAVDTPPTENTSKRLVLYNPDTSKPGQVSVAILDATENEHTSFKSFLASNPSSRILPSVGAFTIQCAACLKWRLIPTKEKYEEIRENILQEPFVCDRARDWRSDVSCDDPTDISQDGSRLWAIDKPNIAQPPPGWERLLRIRSEGSTRFADIYYVAPSGKRLRSMIEVEKYLMEHPEYVRDGVNLSQFSFLIPKPLQENYVRKRPARLTSNDNAESMMSTPLETCIANPMSSAGPPTHAELQNGEPGVTTPRPESPTHLPLTHLRRAKKKPIISFYKQNCCSSSPSNLQEFEEEDRQLTGSSSTFEL</sequence>
<evidence type="ECO:0000313" key="13">
    <source>
        <dbReference type="Proteomes" id="UP001055439"/>
    </source>
</evidence>
<dbReference type="InterPro" id="IPR011124">
    <property type="entry name" value="Znf_CW"/>
</dbReference>
<gene>
    <name evidence="12" type="ORF">MUK42_08849</name>
</gene>
<dbReference type="SUPFAM" id="SSF54171">
    <property type="entry name" value="DNA-binding domain"/>
    <property type="match status" value="1"/>
</dbReference>
<dbReference type="Gene3D" id="3.30.890.10">
    <property type="entry name" value="Methyl-cpg-binding Protein 2, Chain A"/>
    <property type="match status" value="1"/>
</dbReference>
<comment type="subcellular location">
    <subcellularLocation>
        <location evidence="1">Nucleus</location>
    </subcellularLocation>
</comment>
<dbReference type="InterPro" id="IPR001739">
    <property type="entry name" value="Methyl_CpG_DNA-bd"/>
</dbReference>
<evidence type="ECO:0000259" key="11">
    <source>
        <dbReference type="PROSITE" id="PS51050"/>
    </source>
</evidence>
<name>A0A9E7EBF1_9LILI</name>
<dbReference type="EMBL" id="CP097502">
    <property type="protein sequence ID" value="URD73407.1"/>
    <property type="molecule type" value="Genomic_DNA"/>
</dbReference>
<proteinExistence type="predicted"/>
<evidence type="ECO:0000256" key="8">
    <source>
        <dbReference type="ARBA" id="ARBA00023242"/>
    </source>
</evidence>
<organism evidence="12 13">
    <name type="scientific">Musa troglodytarum</name>
    <name type="common">fe'i banana</name>
    <dbReference type="NCBI Taxonomy" id="320322"/>
    <lineage>
        <taxon>Eukaryota</taxon>
        <taxon>Viridiplantae</taxon>
        <taxon>Streptophyta</taxon>
        <taxon>Embryophyta</taxon>
        <taxon>Tracheophyta</taxon>
        <taxon>Spermatophyta</taxon>
        <taxon>Magnoliopsida</taxon>
        <taxon>Liliopsida</taxon>
        <taxon>Zingiberales</taxon>
        <taxon>Musaceae</taxon>
        <taxon>Musa</taxon>
    </lineage>
</organism>
<protein>
    <submittedName>
        <fullName evidence="12">Methyl-CpG-binding domain-containing protein 2-like</fullName>
    </submittedName>
</protein>
<dbReference type="GO" id="GO:0008270">
    <property type="term" value="F:zinc ion binding"/>
    <property type="evidence" value="ECO:0007669"/>
    <property type="project" value="UniProtKB-KW"/>
</dbReference>
<evidence type="ECO:0000256" key="7">
    <source>
        <dbReference type="ARBA" id="ARBA00023163"/>
    </source>
</evidence>
<evidence type="ECO:0000256" key="2">
    <source>
        <dbReference type="ARBA" id="ARBA00022723"/>
    </source>
</evidence>
<keyword evidence="6" id="KW-0238">DNA-binding</keyword>
<keyword evidence="13" id="KW-1185">Reference proteome</keyword>
<evidence type="ECO:0000256" key="6">
    <source>
        <dbReference type="ARBA" id="ARBA00023125"/>
    </source>
</evidence>
<dbReference type="SMART" id="SM00391">
    <property type="entry name" value="MBD"/>
    <property type="match status" value="1"/>
</dbReference>
<dbReference type="GO" id="GO:0000118">
    <property type="term" value="C:histone deacetylase complex"/>
    <property type="evidence" value="ECO:0007669"/>
    <property type="project" value="UniProtKB-ARBA"/>
</dbReference>
<feature type="region of interest" description="Disordered" evidence="9">
    <location>
        <begin position="289"/>
        <end position="321"/>
    </location>
</feature>
<evidence type="ECO:0000313" key="12">
    <source>
        <dbReference type="EMBL" id="URD73407.1"/>
    </source>
</evidence>
<keyword evidence="5" id="KW-0805">Transcription regulation</keyword>
<dbReference type="Pfam" id="PF07496">
    <property type="entry name" value="zf-CW"/>
    <property type="match status" value="1"/>
</dbReference>
<dbReference type="Pfam" id="PF01429">
    <property type="entry name" value="MBD"/>
    <property type="match status" value="1"/>
</dbReference>
<dbReference type="GO" id="GO:0003677">
    <property type="term" value="F:DNA binding"/>
    <property type="evidence" value="ECO:0007669"/>
    <property type="project" value="UniProtKB-KW"/>
</dbReference>
<dbReference type="FunFam" id="3.30.890.10:FF:000012">
    <property type="entry name" value="Methyl-CpG-binding domain-containing protein 1"/>
    <property type="match status" value="1"/>
</dbReference>
<dbReference type="PROSITE" id="PS50982">
    <property type="entry name" value="MBD"/>
    <property type="match status" value="1"/>
</dbReference>
<dbReference type="OrthoDB" id="10072024at2759"/>
<dbReference type="PANTHER" id="PTHR12396">
    <property type="entry name" value="METHYL-CPG BINDING PROTEIN, MBD"/>
    <property type="match status" value="1"/>
</dbReference>
<keyword evidence="7" id="KW-0804">Transcription</keyword>
<feature type="region of interest" description="Disordered" evidence="9">
    <location>
        <begin position="342"/>
        <end position="366"/>
    </location>
</feature>
<evidence type="ECO:0000256" key="1">
    <source>
        <dbReference type="ARBA" id="ARBA00004123"/>
    </source>
</evidence>
<dbReference type="Gene3D" id="3.30.40.100">
    <property type="match status" value="1"/>
</dbReference>
<evidence type="ECO:0000259" key="10">
    <source>
        <dbReference type="PROSITE" id="PS50982"/>
    </source>
</evidence>
<keyword evidence="8" id="KW-0539">Nucleus</keyword>
<dbReference type="Proteomes" id="UP001055439">
    <property type="component" value="Chromosome 1"/>
</dbReference>
<evidence type="ECO:0000256" key="9">
    <source>
        <dbReference type="SAM" id="MobiDB-lite"/>
    </source>
</evidence>
<keyword evidence="3" id="KW-0863">Zinc-finger</keyword>
<keyword evidence="2" id="KW-0479">Metal-binding</keyword>
<dbReference type="CDD" id="cd01396">
    <property type="entry name" value="MeCP2_MBD"/>
    <property type="match status" value="1"/>
</dbReference>